<sequence>MNNLSIPDDFPLDVLLNQELTQICIGSNEIGLRFYQTAGDPHKWKPGASIDIEAGFELFKDGILLCGSFNDRLGFNSGGLTVLLRQSVVALKRLPKNELSLTFSGGFSLNLVTDATGFESYHLQCNEKVVDVAFHPQN</sequence>
<dbReference type="RefSeq" id="WP_161086836.1">
    <property type="nucleotide sequence ID" value="NZ_WWCX01000095.1"/>
</dbReference>
<name>A0A845GV95_9BURK</name>
<evidence type="ECO:0000313" key="1">
    <source>
        <dbReference type="EMBL" id="MYM97971.1"/>
    </source>
</evidence>
<proteinExistence type="predicted"/>
<dbReference type="Proteomes" id="UP000447355">
    <property type="component" value="Unassembled WGS sequence"/>
</dbReference>
<reference evidence="1" key="1">
    <citation type="submission" date="2019-12" db="EMBL/GenBank/DDBJ databases">
        <title>Novel species isolated from a subtropical stream in China.</title>
        <authorList>
            <person name="Lu H."/>
        </authorList>
    </citation>
    <scope>NUCLEOTIDE SEQUENCE [LARGE SCALE GENOMIC DNA]</scope>
    <source>
        <strain evidence="1">FT81W</strain>
    </source>
</reference>
<dbReference type="EMBL" id="WWCX01000095">
    <property type="protein sequence ID" value="MYM97971.1"/>
    <property type="molecule type" value="Genomic_DNA"/>
</dbReference>
<organism evidence="1 2">
    <name type="scientific">Duganella vulcania</name>
    <dbReference type="NCBI Taxonomy" id="2692166"/>
    <lineage>
        <taxon>Bacteria</taxon>
        <taxon>Pseudomonadati</taxon>
        <taxon>Pseudomonadota</taxon>
        <taxon>Betaproteobacteria</taxon>
        <taxon>Burkholderiales</taxon>
        <taxon>Oxalobacteraceae</taxon>
        <taxon>Telluria group</taxon>
        <taxon>Duganella</taxon>
    </lineage>
</organism>
<protein>
    <submittedName>
        <fullName evidence="1">Uncharacterized protein</fullName>
    </submittedName>
</protein>
<evidence type="ECO:0000313" key="2">
    <source>
        <dbReference type="Proteomes" id="UP000447355"/>
    </source>
</evidence>
<accession>A0A845GV95</accession>
<dbReference type="AlphaFoldDB" id="A0A845GV95"/>
<gene>
    <name evidence="1" type="ORF">GTP90_29395</name>
</gene>
<comment type="caution">
    <text evidence="1">The sequence shown here is derived from an EMBL/GenBank/DDBJ whole genome shotgun (WGS) entry which is preliminary data.</text>
</comment>